<keyword evidence="3 8" id="KW-0347">Helicase</keyword>
<dbReference type="InterPro" id="IPR050699">
    <property type="entry name" value="RNA-DNA_Helicase"/>
</dbReference>
<dbReference type="Pfam" id="PF08148">
    <property type="entry name" value="DSHCT"/>
    <property type="match status" value="1"/>
</dbReference>
<dbReference type="PROSITE" id="PS51194">
    <property type="entry name" value="HELICASE_CTER"/>
    <property type="match status" value="1"/>
</dbReference>
<gene>
    <name evidence="8" type="ORF">IAA86_06595</name>
</gene>
<accession>A0A9D1FIV8</accession>
<dbReference type="SUPFAM" id="SSF52540">
    <property type="entry name" value="P-loop containing nucleoside triphosphate hydrolases"/>
    <property type="match status" value="1"/>
</dbReference>
<dbReference type="SMART" id="SM00490">
    <property type="entry name" value="HELICc"/>
    <property type="match status" value="1"/>
</dbReference>
<organism evidence="8 9">
    <name type="scientific">Candidatus Galligastranaerophilus intestinavium</name>
    <dbReference type="NCBI Taxonomy" id="2840836"/>
    <lineage>
        <taxon>Bacteria</taxon>
        <taxon>Candidatus Galligastranaerophilus</taxon>
    </lineage>
</organism>
<dbReference type="Gene3D" id="3.40.50.300">
    <property type="entry name" value="P-loop containing nucleotide triphosphate hydrolases"/>
    <property type="match status" value="2"/>
</dbReference>
<dbReference type="AlphaFoldDB" id="A0A9D1FIV8"/>
<keyword evidence="5" id="KW-0175">Coiled coil</keyword>
<protein>
    <submittedName>
        <fullName evidence="8">DEAD/DEAH box helicase</fullName>
    </submittedName>
</protein>
<keyword evidence="2" id="KW-0378">Hydrolase</keyword>
<reference evidence="8" key="1">
    <citation type="submission" date="2020-10" db="EMBL/GenBank/DDBJ databases">
        <authorList>
            <person name="Gilroy R."/>
        </authorList>
    </citation>
    <scope>NUCLEOTIDE SEQUENCE</scope>
    <source>
        <strain evidence="8">CHK152-2871</strain>
    </source>
</reference>
<name>A0A9D1FIV8_9BACT</name>
<proteinExistence type="predicted"/>
<dbReference type="Pfam" id="PF00270">
    <property type="entry name" value="DEAD"/>
    <property type="match status" value="1"/>
</dbReference>
<dbReference type="GO" id="GO:0005524">
    <property type="term" value="F:ATP binding"/>
    <property type="evidence" value="ECO:0007669"/>
    <property type="project" value="UniProtKB-KW"/>
</dbReference>
<keyword evidence="4" id="KW-0067">ATP-binding</keyword>
<dbReference type="InterPro" id="IPR027417">
    <property type="entry name" value="P-loop_NTPase"/>
</dbReference>
<evidence type="ECO:0000256" key="2">
    <source>
        <dbReference type="ARBA" id="ARBA00022801"/>
    </source>
</evidence>
<dbReference type="GO" id="GO:0055087">
    <property type="term" value="C:Ski complex"/>
    <property type="evidence" value="ECO:0007669"/>
    <property type="project" value="TreeGrafter"/>
</dbReference>
<dbReference type="GO" id="GO:0003676">
    <property type="term" value="F:nucleic acid binding"/>
    <property type="evidence" value="ECO:0007669"/>
    <property type="project" value="InterPro"/>
</dbReference>
<evidence type="ECO:0000313" key="8">
    <source>
        <dbReference type="EMBL" id="HIS74671.1"/>
    </source>
</evidence>
<feature type="domain" description="Helicase C-terminal" evidence="7">
    <location>
        <begin position="235"/>
        <end position="431"/>
    </location>
</feature>
<dbReference type="InterPro" id="IPR012961">
    <property type="entry name" value="Ski2/MTR4_C"/>
</dbReference>
<evidence type="ECO:0000259" key="6">
    <source>
        <dbReference type="PROSITE" id="PS51192"/>
    </source>
</evidence>
<dbReference type="InterPro" id="IPR001650">
    <property type="entry name" value="Helicase_C-like"/>
</dbReference>
<dbReference type="CDD" id="cd18795">
    <property type="entry name" value="SF2_C_Ski2"/>
    <property type="match status" value="1"/>
</dbReference>
<evidence type="ECO:0000259" key="7">
    <source>
        <dbReference type="PROSITE" id="PS51194"/>
    </source>
</evidence>
<dbReference type="EMBL" id="DVJQ01000054">
    <property type="protein sequence ID" value="HIS74671.1"/>
    <property type="molecule type" value="Genomic_DNA"/>
</dbReference>
<dbReference type="GO" id="GO:0070478">
    <property type="term" value="P:nuclear-transcribed mRNA catabolic process, 3'-5' exonucleolytic nonsense-mediated decay"/>
    <property type="evidence" value="ECO:0007669"/>
    <property type="project" value="TreeGrafter"/>
</dbReference>
<comment type="caution">
    <text evidence="8">The sequence shown here is derived from an EMBL/GenBank/DDBJ whole genome shotgun (WGS) entry which is preliminary data.</text>
</comment>
<dbReference type="Gene3D" id="1.10.3380.30">
    <property type="match status" value="1"/>
</dbReference>
<dbReference type="PROSITE" id="PS51192">
    <property type="entry name" value="HELICASE_ATP_BIND_1"/>
    <property type="match status" value="1"/>
</dbReference>
<feature type="domain" description="Helicase ATP-binding" evidence="6">
    <location>
        <begin position="16"/>
        <end position="179"/>
    </location>
</feature>
<sequence length="772" mass="88220">MYGFDFELDDFQKEAIEHIKNGKSVVVCAPTGAGKTCIAQSAIHLALENNTRIFYTTPLKALSNQKYFDFSRQYGEENVGLLTGDTTINRDAQIVVMTTEVFRNMLYGTTFGTIKDNLKDVKYVVLDEVHYMNDEQRGTVWEESIIYCPTNIQIIALSATVQNSKQLTNWINTVHSGTEHVFTDFRPVPLRFYYYDSSKPDTVLPLLTPDGKLNKKIKPESKYKYFNKKTSVKNPVASITLALKEKNMLPAIYFTFSRKKCDENAQKCANLELLTKDEAIKVASLVDEYIKENPYLENNPQIELIKKGVASHHAGLLPGWKLLVERLFQQGLIKMVFATETLAAGINMPARTTVISSISKRTDEGHRMLSANEFLQMSGRAGRRGMDEIGYVVIVGTPFQTPQEVATLATSDANPLESKFSPCYSMVLNLLQRFSLDEAKELILKTFGYYSSSDRISPLLSQMEEYQYIINAAKNYVCPFGFKNEDLIEYGKLKNIYVQTRTIYKTLKRQAGKTNKNAPEVLEYAKKSKELRRKIELFGCDTCKLYKKHKKELELLARYEKKARQLKKEIEFQKDVYWQKFLAHKNILEITDNLADNFPTSRGKVTMALRSENELYLSEVILSGLLDDLNPSELASVICALACEEMRTKDDCPVNPPCQKVRKVLGKIKDIRRKIYILERDNNIENPMNLHSHFCSLIEFWVNSDNPETSSIASWEQMFSESEFSQGDVVRAFKRTIDILRQITILEGVKSELVQNAKIAIRSINREPVNVD</sequence>
<dbReference type="SMART" id="SM01142">
    <property type="entry name" value="DSHCT"/>
    <property type="match status" value="1"/>
</dbReference>
<evidence type="ECO:0000256" key="1">
    <source>
        <dbReference type="ARBA" id="ARBA00022741"/>
    </source>
</evidence>
<reference evidence="8" key="2">
    <citation type="journal article" date="2021" name="PeerJ">
        <title>Extensive microbial diversity within the chicken gut microbiome revealed by metagenomics and culture.</title>
        <authorList>
            <person name="Gilroy R."/>
            <person name="Ravi A."/>
            <person name="Getino M."/>
            <person name="Pursley I."/>
            <person name="Horton D.L."/>
            <person name="Alikhan N.F."/>
            <person name="Baker D."/>
            <person name="Gharbi K."/>
            <person name="Hall N."/>
            <person name="Watson M."/>
            <person name="Adriaenssens E.M."/>
            <person name="Foster-Nyarko E."/>
            <person name="Jarju S."/>
            <person name="Secka A."/>
            <person name="Antonio M."/>
            <person name="Oren A."/>
            <person name="Chaudhuri R.R."/>
            <person name="La Ragione R."/>
            <person name="Hildebrand F."/>
            <person name="Pallen M.J."/>
        </authorList>
    </citation>
    <scope>NUCLEOTIDE SEQUENCE</scope>
    <source>
        <strain evidence="8">CHK152-2871</strain>
    </source>
</reference>
<dbReference type="PANTHER" id="PTHR12131">
    <property type="entry name" value="ATP-DEPENDENT RNA AND DNA HELICASE"/>
    <property type="match status" value="1"/>
</dbReference>
<dbReference type="GO" id="GO:0016787">
    <property type="term" value="F:hydrolase activity"/>
    <property type="evidence" value="ECO:0007669"/>
    <property type="project" value="UniProtKB-KW"/>
</dbReference>
<dbReference type="Proteomes" id="UP000886865">
    <property type="component" value="Unassembled WGS sequence"/>
</dbReference>
<evidence type="ECO:0000256" key="4">
    <source>
        <dbReference type="ARBA" id="ARBA00022840"/>
    </source>
</evidence>
<keyword evidence="1" id="KW-0547">Nucleotide-binding</keyword>
<dbReference type="InterPro" id="IPR014001">
    <property type="entry name" value="Helicase_ATP-bd"/>
</dbReference>
<evidence type="ECO:0000256" key="5">
    <source>
        <dbReference type="SAM" id="Coils"/>
    </source>
</evidence>
<feature type="coiled-coil region" evidence="5">
    <location>
        <begin position="549"/>
        <end position="576"/>
    </location>
</feature>
<evidence type="ECO:0000256" key="3">
    <source>
        <dbReference type="ARBA" id="ARBA00022806"/>
    </source>
</evidence>
<evidence type="ECO:0000313" key="9">
    <source>
        <dbReference type="Proteomes" id="UP000886865"/>
    </source>
</evidence>
<dbReference type="SMART" id="SM00487">
    <property type="entry name" value="DEXDc"/>
    <property type="match status" value="1"/>
</dbReference>
<dbReference type="GO" id="GO:0004386">
    <property type="term" value="F:helicase activity"/>
    <property type="evidence" value="ECO:0007669"/>
    <property type="project" value="UniProtKB-KW"/>
</dbReference>
<dbReference type="Pfam" id="PF00271">
    <property type="entry name" value="Helicase_C"/>
    <property type="match status" value="1"/>
</dbReference>
<dbReference type="InterPro" id="IPR011545">
    <property type="entry name" value="DEAD/DEAH_box_helicase_dom"/>
</dbReference>
<dbReference type="PANTHER" id="PTHR12131:SF1">
    <property type="entry name" value="ATP-DEPENDENT RNA HELICASE SUPV3L1, MITOCHONDRIAL-RELATED"/>
    <property type="match status" value="1"/>
</dbReference>